<reference evidence="1" key="1">
    <citation type="submission" date="2019-08" db="EMBL/GenBank/DDBJ databases">
        <authorList>
            <person name="Kucharzyk K."/>
            <person name="Murdoch R.W."/>
            <person name="Higgins S."/>
            <person name="Loffler F."/>
        </authorList>
    </citation>
    <scope>NUCLEOTIDE SEQUENCE</scope>
</reference>
<name>A0A645GVX0_9ZZZZ</name>
<protein>
    <submittedName>
        <fullName evidence="1">Uncharacterized protein</fullName>
    </submittedName>
</protein>
<comment type="caution">
    <text evidence="1">The sequence shown here is derived from an EMBL/GenBank/DDBJ whole genome shotgun (WGS) entry which is preliminary data.</text>
</comment>
<dbReference type="AlphaFoldDB" id="A0A645GVX0"/>
<evidence type="ECO:0000313" key="1">
    <source>
        <dbReference type="EMBL" id="MPN30945.1"/>
    </source>
</evidence>
<sequence length="186" mass="20760">MPSTWDKALSPRSMLNNYIMGKDPMDMSPNDTKLIPTFECPGISYLTPSNCKSAEYCNSYILRSCNDLPERVKYNAYKIKNPSAYAFGWDGNQYTGHWAGRGGAEVRTAYTNAMIPGACKYGVGATLDPSVSADNNRFMLDATRGRHKFTVPAIFYDGHAVLFPARTAVMSYHFESGDPAFFYRPE</sequence>
<gene>
    <name evidence="1" type="ORF">SDC9_178416</name>
</gene>
<proteinExistence type="predicted"/>
<dbReference type="EMBL" id="VSSQ01082253">
    <property type="protein sequence ID" value="MPN30945.1"/>
    <property type="molecule type" value="Genomic_DNA"/>
</dbReference>
<organism evidence="1">
    <name type="scientific">bioreactor metagenome</name>
    <dbReference type="NCBI Taxonomy" id="1076179"/>
    <lineage>
        <taxon>unclassified sequences</taxon>
        <taxon>metagenomes</taxon>
        <taxon>ecological metagenomes</taxon>
    </lineage>
</organism>
<accession>A0A645GVX0</accession>